<evidence type="ECO:0000256" key="1">
    <source>
        <dbReference type="ARBA" id="ARBA00008383"/>
    </source>
</evidence>
<accession>A0AAE1A7P4</accession>
<evidence type="ECO:0000256" key="2">
    <source>
        <dbReference type="SAM" id="SignalP"/>
    </source>
</evidence>
<dbReference type="GO" id="GO:0003824">
    <property type="term" value="F:catalytic activity"/>
    <property type="evidence" value="ECO:0007669"/>
    <property type="project" value="InterPro"/>
</dbReference>
<dbReference type="Pfam" id="PF02515">
    <property type="entry name" value="CoA_transf_3"/>
    <property type="match status" value="1"/>
</dbReference>
<dbReference type="Gene3D" id="3.40.50.10540">
    <property type="entry name" value="Crotonobetainyl-coa:carnitine coa-transferase, domain 1"/>
    <property type="match status" value="1"/>
</dbReference>
<evidence type="ECO:0000313" key="4">
    <source>
        <dbReference type="Proteomes" id="UP001283361"/>
    </source>
</evidence>
<dbReference type="AlphaFoldDB" id="A0AAE1A7P4"/>
<feature type="signal peptide" evidence="2">
    <location>
        <begin position="1"/>
        <end position="15"/>
    </location>
</feature>
<reference evidence="3" key="1">
    <citation type="journal article" date="2023" name="G3 (Bethesda)">
        <title>A reference genome for the long-term kleptoplast-retaining sea slug Elysia crispata morphotype clarki.</title>
        <authorList>
            <person name="Eastman K.E."/>
            <person name="Pendleton A.L."/>
            <person name="Shaikh M.A."/>
            <person name="Suttiyut T."/>
            <person name="Ogas R."/>
            <person name="Tomko P."/>
            <person name="Gavelis G."/>
            <person name="Widhalm J.R."/>
            <person name="Wisecaver J.H."/>
        </authorList>
    </citation>
    <scope>NUCLEOTIDE SEQUENCE</scope>
    <source>
        <strain evidence="3">ECLA1</strain>
    </source>
</reference>
<feature type="chain" id="PRO_5042079897" evidence="2">
    <location>
        <begin position="16"/>
        <end position="84"/>
    </location>
</feature>
<gene>
    <name evidence="3" type="ORF">RRG08_002461</name>
</gene>
<name>A0AAE1A7P4_9GAST</name>
<dbReference type="EMBL" id="JAWDGP010002483">
    <property type="protein sequence ID" value="KAK3782828.1"/>
    <property type="molecule type" value="Genomic_DNA"/>
</dbReference>
<dbReference type="SUPFAM" id="SSF89796">
    <property type="entry name" value="CoA-transferase family III (CaiB/BaiF)"/>
    <property type="match status" value="1"/>
</dbReference>
<keyword evidence="4" id="KW-1185">Reference proteome</keyword>
<comment type="similarity">
    <text evidence="1">Belongs to the CoA-transferase III family.</text>
</comment>
<comment type="caution">
    <text evidence="3">The sequence shown here is derived from an EMBL/GenBank/DDBJ whole genome shotgun (WGS) entry which is preliminary data.</text>
</comment>
<keyword evidence="2" id="KW-0732">Signal</keyword>
<evidence type="ECO:0000313" key="3">
    <source>
        <dbReference type="EMBL" id="KAK3782828.1"/>
    </source>
</evidence>
<organism evidence="3 4">
    <name type="scientific">Elysia crispata</name>
    <name type="common">lettuce slug</name>
    <dbReference type="NCBI Taxonomy" id="231223"/>
    <lineage>
        <taxon>Eukaryota</taxon>
        <taxon>Metazoa</taxon>
        <taxon>Spiralia</taxon>
        <taxon>Lophotrochozoa</taxon>
        <taxon>Mollusca</taxon>
        <taxon>Gastropoda</taxon>
        <taxon>Heterobranchia</taxon>
        <taxon>Euthyneura</taxon>
        <taxon>Panpulmonata</taxon>
        <taxon>Sacoglossa</taxon>
        <taxon>Placobranchoidea</taxon>
        <taxon>Plakobranchidae</taxon>
        <taxon>Elysia</taxon>
    </lineage>
</organism>
<dbReference type="InterPro" id="IPR023606">
    <property type="entry name" value="CoA-Trfase_III_dom_1_sf"/>
</dbReference>
<protein>
    <submittedName>
        <fullName evidence="3">Uncharacterized protein</fullName>
    </submittedName>
</protein>
<dbReference type="Proteomes" id="UP001283361">
    <property type="component" value="Unassembled WGS sequence"/>
</dbReference>
<sequence>MAGLVLAPLCGMILADFGATVIRIDKSAVSSMAGNCNIHFDNTASPNTKRLKADFEEFELEHRVWEPTQKAGHALWSLISAVHV</sequence>
<dbReference type="InterPro" id="IPR003673">
    <property type="entry name" value="CoA-Trfase_fam_III"/>
</dbReference>
<proteinExistence type="inferred from homology"/>